<evidence type="ECO:0000256" key="4">
    <source>
        <dbReference type="ARBA" id="ARBA00023125"/>
    </source>
</evidence>
<gene>
    <name evidence="8" type="ORF">PanWU01x14_175730</name>
</gene>
<feature type="domain" description="C3H1-type" evidence="7">
    <location>
        <begin position="97"/>
        <end position="125"/>
    </location>
</feature>
<reference evidence="9" key="1">
    <citation type="submission" date="2016-06" db="EMBL/GenBank/DDBJ databases">
        <title>Parallel loss of symbiosis genes in relatives of nitrogen-fixing non-legume Parasponia.</title>
        <authorList>
            <person name="Van Velzen R."/>
            <person name="Holmer R."/>
            <person name="Bu F."/>
            <person name="Rutten L."/>
            <person name="Van Zeijl A."/>
            <person name="Liu W."/>
            <person name="Santuari L."/>
            <person name="Cao Q."/>
            <person name="Sharma T."/>
            <person name="Shen D."/>
            <person name="Roswanjaya Y."/>
            <person name="Wardhani T."/>
            <person name="Kalhor M.S."/>
            <person name="Jansen J."/>
            <person name="Van den Hoogen J."/>
            <person name="Gungor B."/>
            <person name="Hartog M."/>
            <person name="Hontelez J."/>
            <person name="Verver J."/>
            <person name="Yang W.-C."/>
            <person name="Schijlen E."/>
            <person name="Repin R."/>
            <person name="Schilthuizen M."/>
            <person name="Schranz E."/>
            <person name="Heidstra R."/>
            <person name="Miyata K."/>
            <person name="Fedorova E."/>
            <person name="Kohlen W."/>
            <person name="Bisseling T."/>
            <person name="Smit S."/>
            <person name="Geurts R."/>
        </authorList>
    </citation>
    <scope>NUCLEOTIDE SEQUENCE [LARGE SCALE GENOMIC DNA]</scope>
    <source>
        <strain evidence="9">cv. WU1-14</strain>
    </source>
</reference>
<organism evidence="8 9">
    <name type="scientific">Parasponia andersonii</name>
    <name type="common">Sponia andersonii</name>
    <dbReference type="NCBI Taxonomy" id="3476"/>
    <lineage>
        <taxon>Eukaryota</taxon>
        <taxon>Viridiplantae</taxon>
        <taxon>Streptophyta</taxon>
        <taxon>Embryophyta</taxon>
        <taxon>Tracheophyta</taxon>
        <taxon>Spermatophyta</taxon>
        <taxon>Magnoliopsida</taxon>
        <taxon>eudicotyledons</taxon>
        <taxon>Gunneridae</taxon>
        <taxon>Pentapetalae</taxon>
        <taxon>rosids</taxon>
        <taxon>fabids</taxon>
        <taxon>Rosales</taxon>
        <taxon>Cannabaceae</taxon>
        <taxon>Parasponia</taxon>
    </lineage>
</organism>
<evidence type="ECO:0000256" key="3">
    <source>
        <dbReference type="ARBA" id="ARBA00022833"/>
    </source>
</evidence>
<dbReference type="Pfam" id="PF00642">
    <property type="entry name" value="zf-CCCH"/>
    <property type="match status" value="5"/>
</dbReference>
<evidence type="ECO:0000313" key="9">
    <source>
        <dbReference type="Proteomes" id="UP000237105"/>
    </source>
</evidence>
<dbReference type="PANTHER" id="PTHR12506:SF43">
    <property type="entry name" value="ZINC FINGER CCCH DOMAIN-CONTAINING PROTEIN 32"/>
    <property type="match status" value="1"/>
</dbReference>
<dbReference type="InterPro" id="IPR036855">
    <property type="entry name" value="Znf_CCCH_sf"/>
</dbReference>
<keyword evidence="3 5" id="KW-0862">Zinc</keyword>
<dbReference type="InterPro" id="IPR050974">
    <property type="entry name" value="Plant_ZF_CCCH"/>
</dbReference>
<feature type="compositionally biased region" description="Polar residues" evidence="6">
    <location>
        <begin position="443"/>
        <end position="453"/>
    </location>
</feature>
<keyword evidence="4" id="KW-0238">DNA-binding</keyword>
<dbReference type="PANTHER" id="PTHR12506">
    <property type="entry name" value="PROTEIN PHOSPHATASE RELATED"/>
    <property type="match status" value="1"/>
</dbReference>
<dbReference type="EMBL" id="JXTB01000162">
    <property type="protein sequence ID" value="PON57159.1"/>
    <property type="molecule type" value="Genomic_DNA"/>
</dbReference>
<feature type="zinc finger region" description="C3H1-type" evidence="5">
    <location>
        <begin position="52"/>
        <end position="80"/>
    </location>
</feature>
<dbReference type="Gene3D" id="2.30.30.1190">
    <property type="match status" value="1"/>
</dbReference>
<dbReference type="Gene3D" id="4.10.1000.10">
    <property type="entry name" value="Zinc finger, CCCH-type"/>
    <property type="match status" value="2"/>
</dbReference>
<feature type="region of interest" description="Disordered" evidence="6">
    <location>
        <begin position="1"/>
        <end position="30"/>
    </location>
</feature>
<feature type="compositionally biased region" description="Polar residues" evidence="6">
    <location>
        <begin position="10"/>
        <end position="21"/>
    </location>
</feature>
<feature type="domain" description="C3H1-type" evidence="7">
    <location>
        <begin position="143"/>
        <end position="171"/>
    </location>
</feature>
<evidence type="ECO:0000256" key="1">
    <source>
        <dbReference type="ARBA" id="ARBA00022723"/>
    </source>
</evidence>
<protein>
    <submittedName>
        <fullName evidence="8">Zinc finger, CCCH-type</fullName>
    </submittedName>
</protein>
<name>A0A2P5C7Y7_PARAD</name>
<feature type="zinc finger region" description="C3H1-type" evidence="5">
    <location>
        <begin position="143"/>
        <end position="171"/>
    </location>
</feature>
<evidence type="ECO:0000256" key="6">
    <source>
        <dbReference type="SAM" id="MobiDB-lite"/>
    </source>
</evidence>
<evidence type="ECO:0000313" key="8">
    <source>
        <dbReference type="EMBL" id="PON57159.1"/>
    </source>
</evidence>
<evidence type="ECO:0000256" key="2">
    <source>
        <dbReference type="ARBA" id="ARBA00022771"/>
    </source>
</evidence>
<dbReference type="GO" id="GO:0003729">
    <property type="term" value="F:mRNA binding"/>
    <property type="evidence" value="ECO:0007669"/>
    <property type="project" value="TreeGrafter"/>
</dbReference>
<feature type="domain" description="C3H1-type" evidence="7">
    <location>
        <begin position="52"/>
        <end position="80"/>
    </location>
</feature>
<feature type="region of interest" description="Disordered" evidence="6">
    <location>
        <begin position="474"/>
        <end position="496"/>
    </location>
</feature>
<dbReference type="AlphaFoldDB" id="A0A2P5C7Y7"/>
<feature type="region of interest" description="Disordered" evidence="6">
    <location>
        <begin position="434"/>
        <end position="453"/>
    </location>
</feature>
<feature type="zinc finger region" description="C3H1-type" evidence="5">
    <location>
        <begin position="97"/>
        <end position="125"/>
    </location>
</feature>
<dbReference type="SUPFAM" id="SSF90229">
    <property type="entry name" value="CCCH zinc finger"/>
    <property type="match status" value="5"/>
</dbReference>
<evidence type="ECO:0000256" key="5">
    <source>
        <dbReference type="PROSITE-ProRule" id="PRU00723"/>
    </source>
</evidence>
<keyword evidence="9" id="KW-1185">Reference proteome</keyword>
<dbReference type="GO" id="GO:0008270">
    <property type="term" value="F:zinc ion binding"/>
    <property type="evidence" value="ECO:0007669"/>
    <property type="project" value="UniProtKB-KW"/>
</dbReference>
<dbReference type="GO" id="GO:0003677">
    <property type="term" value="F:DNA binding"/>
    <property type="evidence" value="ECO:0007669"/>
    <property type="project" value="UniProtKB-KW"/>
</dbReference>
<feature type="domain" description="C3H1-type" evidence="7">
    <location>
        <begin position="325"/>
        <end position="353"/>
    </location>
</feature>
<dbReference type="OrthoDB" id="411372at2759"/>
<dbReference type="PROSITE" id="PS50103">
    <property type="entry name" value="ZF_C3H1"/>
    <property type="match status" value="5"/>
</dbReference>
<comment type="caution">
    <text evidence="8">The sequence shown here is derived from an EMBL/GenBank/DDBJ whole genome shotgun (WGS) entry which is preliminary data.</text>
</comment>
<evidence type="ECO:0000259" key="7">
    <source>
        <dbReference type="PROSITE" id="PS50103"/>
    </source>
</evidence>
<feature type="zinc finger region" description="C3H1-type" evidence="5">
    <location>
        <begin position="371"/>
        <end position="399"/>
    </location>
</feature>
<keyword evidence="1 5" id="KW-0479">Metal-binding</keyword>
<feature type="domain" description="C3H1-type" evidence="7">
    <location>
        <begin position="371"/>
        <end position="399"/>
    </location>
</feature>
<feature type="zinc finger region" description="C3H1-type" evidence="5">
    <location>
        <begin position="325"/>
        <end position="353"/>
    </location>
</feature>
<dbReference type="STRING" id="3476.A0A2P5C7Y7"/>
<dbReference type="SMART" id="SM00356">
    <property type="entry name" value="ZnF_C3H1"/>
    <property type="match status" value="5"/>
</dbReference>
<feature type="compositionally biased region" description="Low complexity" evidence="6">
    <location>
        <begin position="474"/>
        <end position="487"/>
    </location>
</feature>
<proteinExistence type="predicted"/>
<accession>A0A2P5C7Y7</accession>
<sequence length="496" mass="53274">MELYGRSPARNGSNPGHQQEWSPDGGETGLEESMWQLGLTSGGGGGESYPERPGVPNCVYYMRTGYCGYGSRCRYNHPRDRAAVAAAVRATGEYPERVGEPVCQYYLKTGTCKFGASCKFHHPKHGGGSLSQAPLNFYGYPLRPGEAECSYYLKTGQCKFGVTCKFHHPQPAGTSVTASAPQFYPPVQSPSVPMPDQFVGPSTSMRVARPPLLPGSYVQGAYGPVLFPPGIVPMPGWTPYSIFRVDDTITVSIAIPERYMRFSPDTAPVSPVLSPGTQPTVGAASMYGVTHLPSSTAALVRPYSSLPSSIGASSSSPKEQAFPERPGEPDCLYYLKTGDCKFGSSCRYHHPRDRVVPRTNCLLSPMGFPLRQGVQPCTFYLQNGHCKFGASCKFDHPMGTMRYSPSASSLIDMPVTPYPVGSLLATLAPSSTSSDLHPEYSSRMPSSGNTSTSSVGLIFSQTVPVSLSDVQLSTQSSVPLSSSRSTRQGGEVRRSS</sequence>
<dbReference type="InterPro" id="IPR000571">
    <property type="entry name" value="Znf_CCCH"/>
</dbReference>
<dbReference type="Proteomes" id="UP000237105">
    <property type="component" value="Unassembled WGS sequence"/>
</dbReference>
<keyword evidence="2 5" id="KW-0863">Zinc-finger</keyword>